<sequence>MKLEKSTKIGELIEQYPNVKDFLKTLSPEYSNLDNPELFAMMKDIATLEMVAIKGGFEFDELKEKLENFINA</sequence>
<keyword evidence="3" id="KW-1185">Reference proteome</keyword>
<dbReference type="KEGG" id="pmic:NW74_07465"/>
<reference evidence="2 3" key="1">
    <citation type="submission" date="2014-10" db="EMBL/GenBank/DDBJ databases">
        <title>Complete genome sequence of Parvimonas micra KCOM 1535 (= ChDC B708).</title>
        <authorList>
            <person name="Kook J.-K."/>
            <person name="Park S.-N."/>
            <person name="Lim Y.K."/>
            <person name="Roh H."/>
        </authorList>
    </citation>
    <scope>NUCLEOTIDE SEQUENCE [LARGE SCALE GENOMIC DNA]</scope>
    <source>
        <strain evidence="3">KCOM 1535 / ChDC B708</strain>
    </source>
</reference>
<dbReference type="AlphaFoldDB" id="A0A0B4S3G9"/>
<proteinExistence type="predicted"/>
<dbReference type="EMBL" id="CP009761">
    <property type="protein sequence ID" value="AIZ37171.1"/>
    <property type="molecule type" value="Genomic_DNA"/>
</dbReference>
<name>A0A0B4S3G9_9FIRM</name>
<organism evidence="2 3">
    <name type="scientific">Parvimonas micra</name>
    <dbReference type="NCBI Taxonomy" id="33033"/>
    <lineage>
        <taxon>Bacteria</taxon>
        <taxon>Bacillati</taxon>
        <taxon>Bacillota</taxon>
        <taxon>Tissierellia</taxon>
        <taxon>Tissierellales</taxon>
        <taxon>Peptoniphilaceae</taxon>
        <taxon>Parvimonas</taxon>
    </lineage>
</organism>
<dbReference type="InterPro" id="IPR015077">
    <property type="entry name" value="DUF1858"/>
</dbReference>
<protein>
    <recommendedName>
        <fullName evidence="1">DUF1858 domain-containing protein</fullName>
    </recommendedName>
</protein>
<evidence type="ECO:0000313" key="2">
    <source>
        <dbReference type="EMBL" id="AIZ37171.1"/>
    </source>
</evidence>
<evidence type="ECO:0000259" key="1">
    <source>
        <dbReference type="Pfam" id="PF08984"/>
    </source>
</evidence>
<dbReference type="Proteomes" id="UP000031386">
    <property type="component" value="Chromosome"/>
</dbReference>
<dbReference type="Pfam" id="PF08984">
    <property type="entry name" value="DUF1858"/>
    <property type="match status" value="1"/>
</dbReference>
<dbReference type="InterPro" id="IPR038062">
    <property type="entry name" value="ScdA-like_N_sf"/>
</dbReference>
<dbReference type="Gene3D" id="1.10.3910.10">
    <property type="entry name" value="SP0561-like"/>
    <property type="match status" value="1"/>
</dbReference>
<dbReference type="SUPFAM" id="SSF140683">
    <property type="entry name" value="SP0561-like"/>
    <property type="match status" value="1"/>
</dbReference>
<evidence type="ECO:0000313" key="3">
    <source>
        <dbReference type="Proteomes" id="UP000031386"/>
    </source>
</evidence>
<dbReference type="RefSeq" id="WP_029950421.1">
    <property type="nucleotide sequence ID" value="NZ_CP009761.1"/>
</dbReference>
<dbReference type="OrthoDB" id="9769774at2"/>
<feature type="domain" description="DUF1858" evidence="1">
    <location>
        <begin position="5"/>
        <end position="62"/>
    </location>
</feature>
<accession>A0A0B4S3G9</accession>
<gene>
    <name evidence="2" type="ORF">NW74_07465</name>
</gene>